<dbReference type="Pfam" id="PF05853">
    <property type="entry name" value="BKACE"/>
    <property type="match status" value="1"/>
</dbReference>
<organism evidence="6 7">
    <name type="scientific">Mesorhizobium album</name>
    <dbReference type="NCBI Taxonomy" id="3072314"/>
    <lineage>
        <taxon>Bacteria</taxon>
        <taxon>Pseudomonadati</taxon>
        <taxon>Pseudomonadota</taxon>
        <taxon>Alphaproteobacteria</taxon>
        <taxon>Hyphomicrobiales</taxon>
        <taxon>Phyllobacteriaceae</taxon>
        <taxon>Mesorhizobium</taxon>
    </lineage>
</organism>
<evidence type="ECO:0000313" key="6">
    <source>
        <dbReference type="EMBL" id="MDX8482077.1"/>
    </source>
</evidence>
<evidence type="ECO:0000256" key="1">
    <source>
        <dbReference type="ARBA" id="ARBA00001947"/>
    </source>
</evidence>
<keyword evidence="3" id="KW-0479">Metal-binding</keyword>
<dbReference type="InterPro" id="IPR013785">
    <property type="entry name" value="Aldolase_TIM"/>
</dbReference>
<name>A0ABU4Y840_9HYPH</name>
<evidence type="ECO:0000256" key="2">
    <source>
        <dbReference type="ARBA" id="ARBA00022679"/>
    </source>
</evidence>
<evidence type="ECO:0000256" key="4">
    <source>
        <dbReference type="ARBA" id="ARBA00022833"/>
    </source>
</evidence>
<evidence type="ECO:0000256" key="5">
    <source>
        <dbReference type="SAM" id="Coils"/>
    </source>
</evidence>
<gene>
    <name evidence="6" type="ORF">RFN28_26980</name>
</gene>
<proteinExistence type="predicted"/>
<keyword evidence="7" id="KW-1185">Reference proteome</keyword>
<dbReference type="InterPro" id="IPR008567">
    <property type="entry name" value="BKACE"/>
</dbReference>
<dbReference type="Gene3D" id="3.20.20.70">
    <property type="entry name" value="Aldolase class I"/>
    <property type="match status" value="1"/>
</dbReference>
<protein>
    <submittedName>
        <fullName evidence="6">3-keto-5-aminohexanoate cleavage protein</fullName>
    </submittedName>
</protein>
<accession>A0ABU4Y840</accession>
<comment type="cofactor">
    <cofactor evidence="1">
        <name>Zn(2+)</name>
        <dbReference type="ChEBI" id="CHEBI:29105"/>
    </cofactor>
</comment>
<dbReference type="Proteomes" id="UP001287059">
    <property type="component" value="Unassembled WGS sequence"/>
</dbReference>
<dbReference type="EMBL" id="JAVIIW010000042">
    <property type="protein sequence ID" value="MDX8482077.1"/>
    <property type="molecule type" value="Genomic_DNA"/>
</dbReference>
<sequence length="288" mass="31056">MNPVVIAVAITGSVPRKNDNPAVPITPSEQIESTHQAYEAGATLAHIHVRNDDESSSSDPERFAAVQAGIIKHCPGMIVQFSTGGRGRDPGARGSALCLKPDMGSLSTGSVNFPTIVYENHTTLVTDLATKMRDNGIRPEIEIFDLSHLHGARRLVETGLMDDHPHVQFVMGIQNAMPAEEHLLDLMLGELRRILPKATWTAAGIGRFQAPVMEWALERGADAVRTGLEDNIRIAKERLAASNAELVQIAAETVVRHGRRRATAAEARQLLGLRETHPMAPSGAGAQS</sequence>
<feature type="coiled-coil region" evidence="5">
    <location>
        <begin position="225"/>
        <end position="252"/>
    </location>
</feature>
<keyword evidence="4" id="KW-0862">Zinc</keyword>
<dbReference type="PANTHER" id="PTHR37418:SF2">
    <property type="entry name" value="3-KETO-5-AMINOHEXANOATE CLEAVAGE ENZYME"/>
    <property type="match status" value="1"/>
</dbReference>
<comment type="caution">
    <text evidence="6">The sequence shown here is derived from an EMBL/GenBank/DDBJ whole genome shotgun (WGS) entry which is preliminary data.</text>
</comment>
<reference evidence="6 7" key="1">
    <citation type="submission" date="2023-08" db="EMBL/GenBank/DDBJ databases">
        <title>Implementing the SeqCode for naming new Mesorhizobium species isolated from Vachellia karroo root nodules.</title>
        <authorList>
            <person name="Van Lill M."/>
        </authorList>
    </citation>
    <scope>NUCLEOTIDE SEQUENCE [LARGE SCALE GENOMIC DNA]</scope>
    <source>
        <strain evidence="6 7">VK24D</strain>
    </source>
</reference>
<dbReference type="RefSeq" id="WP_320290217.1">
    <property type="nucleotide sequence ID" value="NZ_JAVIIW010000042.1"/>
</dbReference>
<keyword evidence="2" id="KW-0808">Transferase</keyword>
<evidence type="ECO:0000313" key="7">
    <source>
        <dbReference type="Proteomes" id="UP001287059"/>
    </source>
</evidence>
<dbReference type="PANTHER" id="PTHR37418">
    <property type="entry name" value="3-KETO-5-AMINOHEXANOATE CLEAVAGE ENZYME-RELATED"/>
    <property type="match status" value="1"/>
</dbReference>
<keyword evidence="5" id="KW-0175">Coiled coil</keyword>
<evidence type="ECO:0000256" key="3">
    <source>
        <dbReference type="ARBA" id="ARBA00022723"/>
    </source>
</evidence>